<dbReference type="Pfam" id="PF04632">
    <property type="entry name" value="FUSC"/>
    <property type="match status" value="1"/>
</dbReference>
<feature type="transmembrane region" description="Helical" evidence="7">
    <location>
        <begin position="93"/>
        <end position="112"/>
    </location>
</feature>
<dbReference type="RefSeq" id="WP_089392093.1">
    <property type="nucleotide sequence ID" value="NZ_FNEC01000011.1"/>
</dbReference>
<reference evidence="8 11" key="1">
    <citation type="submission" date="2016-10" db="EMBL/GenBank/DDBJ databases">
        <authorList>
            <person name="de Groot N.N."/>
        </authorList>
    </citation>
    <scope>NUCLEOTIDE SEQUENCE [LARGE SCALE GENOMIC DNA]</scope>
    <source>
        <strain evidence="8 11">CCM 7361</strain>
    </source>
</reference>
<feature type="transmembrane region" description="Helical" evidence="7">
    <location>
        <begin position="142"/>
        <end position="167"/>
    </location>
</feature>
<protein>
    <submittedName>
        <fullName evidence="8">Uncharacterized membrane protein YccC</fullName>
    </submittedName>
</protein>
<keyword evidence="10" id="KW-1185">Reference proteome</keyword>
<evidence type="ECO:0000256" key="4">
    <source>
        <dbReference type="ARBA" id="ARBA00022692"/>
    </source>
</evidence>
<evidence type="ECO:0000256" key="1">
    <source>
        <dbReference type="ARBA" id="ARBA00004651"/>
    </source>
</evidence>
<dbReference type="PANTHER" id="PTHR30509:SF9">
    <property type="entry name" value="MULTIDRUG RESISTANCE PROTEIN MDTO"/>
    <property type="match status" value="1"/>
</dbReference>
<keyword evidence="6 7" id="KW-0472">Membrane</keyword>
<dbReference type="GO" id="GO:0005886">
    <property type="term" value="C:plasma membrane"/>
    <property type="evidence" value="ECO:0007669"/>
    <property type="project" value="UniProtKB-SubCell"/>
</dbReference>
<dbReference type="Proteomes" id="UP000198309">
    <property type="component" value="Unassembled WGS sequence"/>
</dbReference>
<evidence type="ECO:0000256" key="5">
    <source>
        <dbReference type="ARBA" id="ARBA00022989"/>
    </source>
</evidence>
<dbReference type="EMBL" id="FNEC01000011">
    <property type="protein sequence ID" value="SDI98357.1"/>
    <property type="molecule type" value="Genomic_DNA"/>
</dbReference>
<feature type="transmembrane region" description="Helical" evidence="7">
    <location>
        <begin position="67"/>
        <end position="87"/>
    </location>
</feature>
<keyword evidence="3" id="KW-1003">Cell membrane</keyword>
<feature type="transmembrane region" description="Helical" evidence="7">
    <location>
        <begin position="119"/>
        <end position="136"/>
    </location>
</feature>
<reference evidence="9 10" key="2">
    <citation type="submission" date="2017-06" db="EMBL/GenBank/DDBJ databases">
        <authorList>
            <person name="Varghese N."/>
            <person name="Submissions S."/>
        </authorList>
    </citation>
    <scope>NUCLEOTIDE SEQUENCE [LARGE SCALE GENOMIC DNA]</scope>
    <source>
        <strain evidence="9 10">RLD-1</strain>
    </source>
</reference>
<dbReference type="EMBL" id="FZPC01000014">
    <property type="protein sequence ID" value="SNT11265.1"/>
    <property type="molecule type" value="Genomic_DNA"/>
</dbReference>
<dbReference type="Proteomes" id="UP000199693">
    <property type="component" value="Unassembled WGS sequence"/>
</dbReference>
<name>A0A239JZR8_9PSED</name>
<evidence type="ECO:0000256" key="3">
    <source>
        <dbReference type="ARBA" id="ARBA00022475"/>
    </source>
</evidence>
<evidence type="ECO:0000313" key="10">
    <source>
        <dbReference type="Proteomes" id="UP000198309"/>
    </source>
</evidence>
<proteinExistence type="predicted"/>
<keyword evidence="5 7" id="KW-1133">Transmembrane helix</keyword>
<dbReference type="InterPro" id="IPR006726">
    <property type="entry name" value="PHBA_efflux_AaeB/fusaric-R"/>
</dbReference>
<dbReference type="PANTHER" id="PTHR30509">
    <property type="entry name" value="P-HYDROXYBENZOIC ACID EFFLUX PUMP SUBUNIT-RELATED"/>
    <property type="match status" value="1"/>
</dbReference>
<feature type="transmembrane region" description="Helical" evidence="7">
    <location>
        <begin position="438"/>
        <end position="456"/>
    </location>
</feature>
<feature type="transmembrane region" description="Helical" evidence="7">
    <location>
        <begin position="20"/>
        <end position="39"/>
    </location>
</feature>
<feature type="transmembrane region" description="Helical" evidence="7">
    <location>
        <begin position="407"/>
        <end position="426"/>
    </location>
</feature>
<evidence type="ECO:0000256" key="7">
    <source>
        <dbReference type="SAM" id="Phobius"/>
    </source>
</evidence>
<organism evidence="8 11">
    <name type="scientific">Pseudomonas delhiensis</name>
    <dbReference type="NCBI Taxonomy" id="366289"/>
    <lineage>
        <taxon>Bacteria</taxon>
        <taxon>Pseudomonadati</taxon>
        <taxon>Pseudomonadota</taxon>
        <taxon>Gammaproteobacteria</taxon>
        <taxon>Pseudomonadales</taxon>
        <taxon>Pseudomonadaceae</taxon>
        <taxon>Pseudomonas</taxon>
    </lineage>
</organism>
<evidence type="ECO:0000313" key="9">
    <source>
        <dbReference type="EMBL" id="SNT11265.1"/>
    </source>
</evidence>
<keyword evidence="4 7" id="KW-0812">Transmembrane</keyword>
<dbReference type="AlphaFoldDB" id="A0A239JZR8"/>
<feature type="transmembrane region" description="Helical" evidence="7">
    <location>
        <begin position="381"/>
        <end position="401"/>
    </location>
</feature>
<dbReference type="GO" id="GO:0022857">
    <property type="term" value="F:transmembrane transporter activity"/>
    <property type="evidence" value="ECO:0007669"/>
    <property type="project" value="InterPro"/>
</dbReference>
<accession>A0A239JZR8</accession>
<evidence type="ECO:0000256" key="2">
    <source>
        <dbReference type="ARBA" id="ARBA00022448"/>
    </source>
</evidence>
<gene>
    <name evidence="8" type="ORF">SAMN05216189_101132</name>
    <name evidence="9" type="ORF">SAMN06295949_11432</name>
</gene>
<sequence>MQPLLVYLRALLQPTADSLLFALRTVLAGLLTLYLAFLLDLDQPKWASMTVVIISQPLAGMTLQKSFAQVLGTTLGGAVAVGVMALFPQAPLPFLLTLALWLGLCTAGGTLLRYTHSHAFVLAGFTAVIVALLAQPDPQGTYGLAITRVTETLLGVACVTLVSLFFARPEGVARGYFAKVDVLLRLIAVHAAAAVRAQEPEEDFRRRQMQLLGEIGALEGLRRHLYFDAPRLRSVDGLVQLLGNQLVLMTSRLAILHRQRTLVLQRLDGPLPPAVQRLREDELACLEELARHGNALPAASRKRITRLRRRFDNAASEVEQLADGLPAALRSLAWGLRYEQARLMQQLDEMLELAEAIREGRPGSCAVHQGRAQALHLDYRLALMNGVRAFLALSLGALVWVETAWDGARGGLILVAILCSLLATFPRPLAACQNYLRGLLLAFLASALLLFLGLPTVADFEMLALLLAPLLYLVAIGLYSPQTAGIAIGLGLTSFLMVGPQNQGVWFNDAIQWFEFAGGYAFATGLSLLAYACIFPFAPDARIRRLFLQSRDEVRQVLLARPDEAHRFSFESRLVDRLANMLGLLPAAREALSARRFECTLACMTLGVVLHQLRREALAPGLPADFRAPLAQCLDDLAEALAQPPRRGLDELLPRLPGLSERLDAFHAERETAPGLALRPLFASAVSLLIAAALLERYRDLLGEPPSPLQATRENLHAH</sequence>
<evidence type="ECO:0000313" key="11">
    <source>
        <dbReference type="Proteomes" id="UP000199693"/>
    </source>
</evidence>
<evidence type="ECO:0000256" key="6">
    <source>
        <dbReference type="ARBA" id="ARBA00023136"/>
    </source>
</evidence>
<comment type="subcellular location">
    <subcellularLocation>
        <location evidence="1">Cell membrane</location>
        <topology evidence="1">Multi-pass membrane protein</topology>
    </subcellularLocation>
</comment>
<evidence type="ECO:0000313" key="8">
    <source>
        <dbReference type="EMBL" id="SDI98357.1"/>
    </source>
</evidence>
<keyword evidence="2" id="KW-0813">Transport</keyword>
<feature type="transmembrane region" description="Helical" evidence="7">
    <location>
        <begin position="519"/>
        <end position="538"/>
    </location>
</feature>